<accession>A0AAD5HC81</accession>
<evidence type="ECO:0000256" key="7">
    <source>
        <dbReference type="ARBA" id="ARBA00023254"/>
    </source>
</evidence>
<keyword evidence="6" id="KW-0539">Nucleus</keyword>
<dbReference type="EMBL" id="MU620924">
    <property type="protein sequence ID" value="KAI8578940.1"/>
    <property type="molecule type" value="Genomic_DNA"/>
</dbReference>
<keyword evidence="12" id="KW-1185">Reference proteome</keyword>
<dbReference type="InterPro" id="IPR010776">
    <property type="entry name" value="Hop2_WH_dom"/>
</dbReference>
<dbReference type="GO" id="GO:0010774">
    <property type="term" value="P:meiotic strand invasion involved in reciprocal meiotic recombination"/>
    <property type="evidence" value="ECO:0007669"/>
    <property type="project" value="TreeGrafter"/>
</dbReference>
<dbReference type="Gene3D" id="1.10.10.10">
    <property type="entry name" value="Winged helix-like DNA-binding domain superfamily/Winged helix DNA-binding domain"/>
    <property type="match status" value="1"/>
</dbReference>
<dbReference type="GO" id="GO:0120230">
    <property type="term" value="F:recombinase activator activity"/>
    <property type="evidence" value="ECO:0007669"/>
    <property type="project" value="TreeGrafter"/>
</dbReference>
<protein>
    <recommendedName>
        <fullName evidence="3">Homologous-pairing protein 2 homolog</fullName>
    </recommendedName>
</protein>
<comment type="caution">
    <text evidence="11">The sequence shown here is derived from an EMBL/GenBank/DDBJ whole genome shotgun (WGS) entry which is preliminary data.</text>
</comment>
<evidence type="ECO:0000256" key="1">
    <source>
        <dbReference type="ARBA" id="ARBA00004123"/>
    </source>
</evidence>
<keyword evidence="5" id="KW-0233">DNA recombination</keyword>
<dbReference type="GO" id="GO:0120231">
    <property type="term" value="C:DNA recombinase auxiliary factor complex"/>
    <property type="evidence" value="ECO:0007669"/>
    <property type="project" value="TreeGrafter"/>
</dbReference>
<keyword evidence="4 8" id="KW-0175">Coiled coil</keyword>
<dbReference type="GeneID" id="75914888"/>
<dbReference type="Pfam" id="PF07106">
    <property type="entry name" value="WHD_TBPIP"/>
    <property type="match status" value="1"/>
</dbReference>
<sequence>MTKSNKPRAVRDADADLVLGYLRKTNRPYNATDIHTNLNGALTKASVTHALDKLAEQDLAISKTYGKSVIYSIAQDDEEVVSPAELGQLDNQIERLTQKLKELKENHVNKVNELKKLHSTLPTLEAQEQLSQLREQNLATTDRLAQLRGDKDQISSEDKARIEKEYDTNFKLWRTRKKLFNEIFKTVTEHLPGKLSDFKDELGIDEDPIPIESMLVE</sequence>
<dbReference type="InterPro" id="IPR036390">
    <property type="entry name" value="WH_DNA-bd_sf"/>
</dbReference>
<evidence type="ECO:0000259" key="9">
    <source>
        <dbReference type="Pfam" id="PF07106"/>
    </source>
</evidence>
<name>A0AAD5HC81_UMBRA</name>
<evidence type="ECO:0000256" key="4">
    <source>
        <dbReference type="ARBA" id="ARBA00023054"/>
    </source>
</evidence>
<evidence type="ECO:0000313" key="12">
    <source>
        <dbReference type="Proteomes" id="UP001206595"/>
    </source>
</evidence>
<dbReference type="SUPFAM" id="SSF46785">
    <property type="entry name" value="Winged helix' DNA-binding domain"/>
    <property type="match status" value="1"/>
</dbReference>
<dbReference type="AlphaFoldDB" id="A0AAD5HC81"/>
<reference evidence="11" key="2">
    <citation type="journal article" date="2022" name="Proc. Natl. Acad. Sci. U.S.A.">
        <title>Diploid-dominant life cycles characterize the early evolution of Fungi.</title>
        <authorList>
            <person name="Amses K.R."/>
            <person name="Simmons D.R."/>
            <person name="Longcore J.E."/>
            <person name="Mondo S.J."/>
            <person name="Seto K."/>
            <person name="Jeronimo G.H."/>
            <person name="Bonds A.E."/>
            <person name="Quandt C.A."/>
            <person name="Davis W.J."/>
            <person name="Chang Y."/>
            <person name="Federici B.A."/>
            <person name="Kuo A."/>
            <person name="LaButti K."/>
            <person name="Pangilinan J."/>
            <person name="Andreopoulos W."/>
            <person name="Tritt A."/>
            <person name="Riley R."/>
            <person name="Hundley H."/>
            <person name="Johnson J."/>
            <person name="Lipzen A."/>
            <person name="Barry K."/>
            <person name="Lang B.F."/>
            <person name="Cuomo C.A."/>
            <person name="Buchler N.E."/>
            <person name="Grigoriev I.V."/>
            <person name="Spatafora J.W."/>
            <person name="Stajich J.E."/>
            <person name="James T.Y."/>
        </authorList>
    </citation>
    <scope>NUCLEOTIDE SEQUENCE</scope>
    <source>
        <strain evidence="11">AG</strain>
    </source>
</reference>
<dbReference type="Pfam" id="PF18517">
    <property type="entry name" value="LZ3wCH"/>
    <property type="match status" value="1"/>
</dbReference>
<evidence type="ECO:0000256" key="6">
    <source>
        <dbReference type="ARBA" id="ARBA00023242"/>
    </source>
</evidence>
<dbReference type="GO" id="GO:0007129">
    <property type="term" value="P:homologous chromosome pairing at meiosis"/>
    <property type="evidence" value="ECO:0007669"/>
    <property type="project" value="TreeGrafter"/>
</dbReference>
<evidence type="ECO:0000256" key="5">
    <source>
        <dbReference type="ARBA" id="ARBA00023172"/>
    </source>
</evidence>
<dbReference type="GO" id="GO:0000794">
    <property type="term" value="C:condensed nuclear chromosome"/>
    <property type="evidence" value="ECO:0007669"/>
    <property type="project" value="TreeGrafter"/>
</dbReference>
<feature type="domain" description="Homologous-pairing protein 2 winged helix" evidence="9">
    <location>
        <begin position="15"/>
        <end position="73"/>
    </location>
</feature>
<comment type="subcellular location">
    <subcellularLocation>
        <location evidence="1">Nucleus</location>
    </subcellularLocation>
</comment>
<evidence type="ECO:0000256" key="2">
    <source>
        <dbReference type="ARBA" id="ARBA00007922"/>
    </source>
</evidence>
<dbReference type="InterPro" id="IPR040661">
    <property type="entry name" value="LZ3wCH"/>
</dbReference>
<evidence type="ECO:0000256" key="3">
    <source>
        <dbReference type="ARBA" id="ARBA00016093"/>
    </source>
</evidence>
<feature type="coiled-coil region" evidence="8">
    <location>
        <begin position="86"/>
        <end position="150"/>
    </location>
</feature>
<evidence type="ECO:0000259" key="10">
    <source>
        <dbReference type="Pfam" id="PF18517"/>
    </source>
</evidence>
<dbReference type="PANTHER" id="PTHR15938">
    <property type="entry name" value="TBP-1 INTERACTING PROTEIN"/>
    <property type="match status" value="1"/>
</dbReference>
<dbReference type="RefSeq" id="XP_051443944.1">
    <property type="nucleotide sequence ID" value="XM_051589543.1"/>
</dbReference>
<gene>
    <name evidence="11" type="ORF">K450DRAFT_244209</name>
</gene>
<dbReference type="InterPro" id="IPR036388">
    <property type="entry name" value="WH-like_DNA-bd_sf"/>
</dbReference>
<feature type="domain" description="Leucine zipper with capping helix" evidence="10">
    <location>
        <begin position="155"/>
        <end position="207"/>
    </location>
</feature>
<comment type="similarity">
    <text evidence="2">Belongs to the HOP2 family.</text>
</comment>
<evidence type="ECO:0000313" key="11">
    <source>
        <dbReference type="EMBL" id="KAI8578940.1"/>
    </source>
</evidence>
<dbReference type="PANTHER" id="PTHR15938:SF0">
    <property type="entry name" value="HOMOLOGOUS-PAIRING PROTEIN 2 HOMOLOG"/>
    <property type="match status" value="1"/>
</dbReference>
<evidence type="ECO:0000256" key="8">
    <source>
        <dbReference type="SAM" id="Coils"/>
    </source>
</evidence>
<proteinExistence type="inferred from homology"/>
<dbReference type="GO" id="GO:0000709">
    <property type="term" value="P:meiotic joint molecule formation"/>
    <property type="evidence" value="ECO:0007669"/>
    <property type="project" value="TreeGrafter"/>
</dbReference>
<dbReference type="GO" id="GO:0003690">
    <property type="term" value="F:double-stranded DNA binding"/>
    <property type="evidence" value="ECO:0007669"/>
    <property type="project" value="TreeGrafter"/>
</dbReference>
<organism evidence="11 12">
    <name type="scientific">Umbelopsis ramanniana AG</name>
    <dbReference type="NCBI Taxonomy" id="1314678"/>
    <lineage>
        <taxon>Eukaryota</taxon>
        <taxon>Fungi</taxon>
        <taxon>Fungi incertae sedis</taxon>
        <taxon>Mucoromycota</taxon>
        <taxon>Mucoromycotina</taxon>
        <taxon>Umbelopsidomycetes</taxon>
        <taxon>Umbelopsidales</taxon>
        <taxon>Umbelopsidaceae</taxon>
        <taxon>Umbelopsis</taxon>
    </lineage>
</organism>
<dbReference type="Proteomes" id="UP001206595">
    <property type="component" value="Unassembled WGS sequence"/>
</dbReference>
<reference evidence="11" key="1">
    <citation type="submission" date="2021-06" db="EMBL/GenBank/DDBJ databases">
        <authorList>
            <consortium name="DOE Joint Genome Institute"/>
            <person name="Mondo S.J."/>
            <person name="Amses K.R."/>
            <person name="Simmons D.R."/>
            <person name="Longcore J.E."/>
            <person name="Seto K."/>
            <person name="Alves G.H."/>
            <person name="Bonds A.E."/>
            <person name="Quandt C.A."/>
            <person name="Davis W.J."/>
            <person name="Chang Y."/>
            <person name="Letcher P.M."/>
            <person name="Powell M.J."/>
            <person name="Kuo A."/>
            <person name="Labutti K."/>
            <person name="Pangilinan J."/>
            <person name="Andreopoulos W."/>
            <person name="Tritt A."/>
            <person name="Riley R."/>
            <person name="Hundley H."/>
            <person name="Johnson J."/>
            <person name="Lipzen A."/>
            <person name="Barry K."/>
            <person name="Berbee M.L."/>
            <person name="Buchler N.E."/>
            <person name="Grigoriev I.V."/>
            <person name="Spatafora J.W."/>
            <person name="Stajich J.E."/>
            <person name="James T.Y."/>
        </authorList>
    </citation>
    <scope>NUCLEOTIDE SEQUENCE</scope>
    <source>
        <strain evidence="11">AG</strain>
    </source>
</reference>
<keyword evidence="7" id="KW-0469">Meiosis</keyword>